<keyword evidence="1" id="KW-0812">Transmembrane</keyword>
<feature type="transmembrane region" description="Helical" evidence="1">
    <location>
        <begin position="123"/>
        <end position="141"/>
    </location>
</feature>
<feature type="transmembrane region" description="Helical" evidence="1">
    <location>
        <begin position="176"/>
        <end position="196"/>
    </location>
</feature>
<feature type="transmembrane region" description="Helical" evidence="1">
    <location>
        <begin position="84"/>
        <end position="103"/>
    </location>
</feature>
<dbReference type="EMBL" id="ML996572">
    <property type="protein sequence ID" value="KAF2758094.1"/>
    <property type="molecule type" value="Genomic_DNA"/>
</dbReference>
<evidence type="ECO:0000313" key="3">
    <source>
        <dbReference type="Proteomes" id="UP000799437"/>
    </source>
</evidence>
<keyword evidence="1" id="KW-0472">Membrane</keyword>
<feature type="transmembrane region" description="Helical" evidence="1">
    <location>
        <begin position="31"/>
        <end position="53"/>
    </location>
</feature>
<feature type="transmembrane region" description="Helical" evidence="1">
    <location>
        <begin position="217"/>
        <end position="241"/>
    </location>
</feature>
<reference evidence="2" key="1">
    <citation type="journal article" date="2020" name="Stud. Mycol.">
        <title>101 Dothideomycetes genomes: a test case for predicting lifestyles and emergence of pathogens.</title>
        <authorList>
            <person name="Haridas S."/>
            <person name="Albert R."/>
            <person name="Binder M."/>
            <person name="Bloem J."/>
            <person name="Labutti K."/>
            <person name="Salamov A."/>
            <person name="Andreopoulos B."/>
            <person name="Baker S."/>
            <person name="Barry K."/>
            <person name="Bills G."/>
            <person name="Bluhm B."/>
            <person name="Cannon C."/>
            <person name="Castanera R."/>
            <person name="Culley D."/>
            <person name="Daum C."/>
            <person name="Ezra D."/>
            <person name="Gonzalez J."/>
            <person name="Henrissat B."/>
            <person name="Kuo A."/>
            <person name="Liang C."/>
            <person name="Lipzen A."/>
            <person name="Lutzoni F."/>
            <person name="Magnuson J."/>
            <person name="Mondo S."/>
            <person name="Nolan M."/>
            <person name="Ohm R."/>
            <person name="Pangilinan J."/>
            <person name="Park H.-J."/>
            <person name="Ramirez L."/>
            <person name="Alfaro M."/>
            <person name="Sun H."/>
            <person name="Tritt A."/>
            <person name="Yoshinaga Y."/>
            <person name="Zwiers L.-H."/>
            <person name="Turgeon B."/>
            <person name="Goodwin S."/>
            <person name="Spatafora J."/>
            <person name="Crous P."/>
            <person name="Grigoriev I."/>
        </authorList>
    </citation>
    <scope>NUCLEOTIDE SEQUENCE</scope>
    <source>
        <strain evidence="2">CBS 121739</strain>
    </source>
</reference>
<name>A0A6A6W7U3_9PEZI</name>
<evidence type="ECO:0008006" key="4">
    <source>
        <dbReference type="Google" id="ProtNLM"/>
    </source>
</evidence>
<evidence type="ECO:0000256" key="1">
    <source>
        <dbReference type="SAM" id="Phobius"/>
    </source>
</evidence>
<protein>
    <recommendedName>
        <fullName evidence="4">TLC domain-containing protein</fullName>
    </recommendedName>
</protein>
<organism evidence="2 3">
    <name type="scientific">Pseudovirgaria hyperparasitica</name>
    <dbReference type="NCBI Taxonomy" id="470096"/>
    <lineage>
        <taxon>Eukaryota</taxon>
        <taxon>Fungi</taxon>
        <taxon>Dikarya</taxon>
        <taxon>Ascomycota</taxon>
        <taxon>Pezizomycotina</taxon>
        <taxon>Dothideomycetes</taxon>
        <taxon>Dothideomycetes incertae sedis</taxon>
        <taxon>Acrospermales</taxon>
        <taxon>Acrospermaceae</taxon>
        <taxon>Pseudovirgaria</taxon>
    </lineage>
</organism>
<dbReference type="OrthoDB" id="10010954at2759"/>
<proteinExistence type="predicted"/>
<evidence type="ECO:0000313" key="2">
    <source>
        <dbReference type="EMBL" id="KAF2758094.1"/>
    </source>
</evidence>
<keyword evidence="3" id="KW-1185">Reference proteome</keyword>
<feature type="transmembrane region" description="Helical" evidence="1">
    <location>
        <begin position="148"/>
        <end position="170"/>
    </location>
</feature>
<gene>
    <name evidence="2" type="ORF">EJ05DRAFT_510924</name>
</gene>
<dbReference type="AlphaFoldDB" id="A0A6A6W7U3"/>
<sequence length="311" mass="35427">MGVIHDPPDHKHNNSHILSANLALHSSISPLIPYSGLILTVALVIIFIFRYIFELFLLTRIYGKTYLSLNEVNRRGFINHHIAGIAKITMLVTGAYPLFLVFFEGATLHHKFGHSNTVTLGDIFIVLNHLFCAMYIFELFFRAKLSPVAIMHHIGAIVIAQSAIAVTVATEHAQDGVLDFLLCIIWGIFDVIAEFWPHVAIILYRCHPTKHEFLAKVFASACITTFAGTVIETVVVMWLFGSLWYRWTLVFKIVTPILHCVFSAAQLWGAWNFRSMWLRQRRFIEEERVKESGMDLREEGRMVAENTRSGV</sequence>
<dbReference type="GeneID" id="54489266"/>
<feature type="transmembrane region" description="Helical" evidence="1">
    <location>
        <begin position="253"/>
        <end position="273"/>
    </location>
</feature>
<accession>A0A6A6W7U3</accession>
<keyword evidence="1" id="KW-1133">Transmembrane helix</keyword>
<dbReference type="RefSeq" id="XP_033600545.1">
    <property type="nucleotide sequence ID" value="XM_033748212.1"/>
</dbReference>
<dbReference type="Proteomes" id="UP000799437">
    <property type="component" value="Unassembled WGS sequence"/>
</dbReference>